<evidence type="ECO:0000256" key="1">
    <source>
        <dbReference type="ARBA" id="ARBA00010641"/>
    </source>
</evidence>
<dbReference type="SUPFAM" id="SSF88946">
    <property type="entry name" value="Sigma2 domain of RNA polymerase sigma factors"/>
    <property type="match status" value="1"/>
</dbReference>
<keyword evidence="5" id="KW-0804">Transcription</keyword>
<dbReference type="InParanoid" id="Q02C68"/>
<dbReference type="NCBIfam" id="TIGR02937">
    <property type="entry name" value="sigma70-ECF"/>
    <property type="match status" value="1"/>
</dbReference>
<dbReference type="InterPro" id="IPR013325">
    <property type="entry name" value="RNA_pol_sigma_r2"/>
</dbReference>
<dbReference type="OrthoDB" id="129367at2"/>
<evidence type="ECO:0000256" key="5">
    <source>
        <dbReference type="ARBA" id="ARBA00023163"/>
    </source>
</evidence>
<dbReference type="GO" id="GO:0016987">
    <property type="term" value="F:sigma factor activity"/>
    <property type="evidence" value="ECO:0007669"/>
    <property type="project" value="UniProtKB-KW"/>
</dbReference>
<organism evidence="6">
    <name type="scientific">Solibacter usitatus (strain Ellin6076)</name>
    <dbReference type="NCBI Taxonomy" id="234267"/>
    <lineage>
        <taxon>Bacteria</taxon>
        <taxon>Pseudomonadati</taxon>
        <taxon>Acidobacteriota</taxon>
        <taxon>Terriglobia</taxon>
        <taxon>Bryobacterales</taxon>
        <taxon>Solibacteraceae</taxon>
        <taxon>Candidatus Solibacter</taxon>
    </lineage>
</organism>
<dbReference type="eggNOG" id="COG1595">
    <property type="taxonomic scope" value="Bacteria"/>
</dbReference>
<proteinExistence type="inferred from homology"/>
<dbReference type="KEGG" id="sus:Acid_0336"/>
<keyword evidence="4" id="KW-0238">DNA-binding</keyword>
<dbReference type="EMBL" id="CP000473">
    <property type="protein sequence ID" value="ABJ81348.1"/>
    <property type="molecule type" value="Genomic_DNA"/>
</dbReference>
<gene>
    <name evidence="6" type="ordered locus">Acid_0336</name>
</gene>
<evidence type="ECO:0000256" key="2">
    <source>
        <dbReference type="ARBA" id="ARBA00023015"/>
    </source>
</evidence>
<dbReference type="GO" id="GO:0006352">
    <property type="term" value="P:DNA-templated transcription initiation"/>
    <property type="evidence" value="ECO:0007669"/>
    <property type="project" value="InterPro"/>
</dbReference>
<dbReference type="AlphaFoldDB" id="Q02C68"/>
<dbReference type="STRING" id="234267.Acid_0336"/>
<keyword evidence="2" id="KW-0805">Transcription regulation</keyword>
<comment type="similarity">
    <text evidence="1">Belongs to the sigma-70 factor family. ECF subfamily.</text>
</comment>
<dbReference type="InterPro" id="IPR039425">
    <property type="entry name" value="RNA_pol_sigma-70-like"/>
</dbReference>
<dbReference type="InterPro" id="IPR036388">
    <property type="entry name" value="WH-like_DNA-bd_sf"/>
</dbReference>
<dbReference type="PANTHER" id="PTHR43133:SF8">
    <property type="entry name" value="RNA POLYMERASE SIGMA FACTOR HI_1459-RELATED"/>
    <property type="match status" value="1"/>
</dbReference>
<dbReference type="HOGENOM" id="CLU_1474487_0_0_0"/>
<evidence type="ECO:0000256" key="3">
    <source>
        <dbReference type="ARBA" id="ARBA00023082"/>
    </source>
</evidence>
<reference evidence="6" key="1">
    <citation type="submission" date="2006-10" db="EMBL/GenBank/DDBJ databases">
        <title>Complete sequence of Solibacter usitatus Ellin6076.</title>
        <authorList>
            <consortium name="US DOE Joint Genome Institute"/>
            <person name="Copeland A."/>
            <person name="Lucas S."/>
            <person name="Lapidus A."/>
            <person name="Barry K."/>
            <person name="Detter J.C."/>
            <person name="Glavina del Rio T."/>
            <person name="Hammon N."/>
            <person name="Israni S."/>
            <person name="Dalin E."/>
            <person name="Tice H."/>
            <person name="Pitluck S."/>
            <person name="Thompson L.S."/>
            <person name="Brettin T."/>
            <person name="Bruce D."/>
            <person name="Han C."/>
            <person name="Tapia R."/>
            <person name="Gilna P."/>
            <person name="Schmutz J."/>
            <person name="Larimer F."/>
            <person name="Land M."/>
            <person name="Hauser L."/>
            <person name="Kyrpides N."/>
            <person name="Mikhailova N."/>
            <person name="Janssen P.H."/>
            <person name="Kuske C.R."/>
            <person name="Richardson P."/>
        </authorList>
    </citation>
    <scope>NUCLEOTIDE SEQUENCE</scope>
    <source>
        <strain evidence="6">Ellin6076</strain>
    </source>
</reference>
<accession>Q02C68</accession>
<evidence type="ECO:0000256" key="4">
    <source>
        <dbReference type="ARBA" id="ARBA00023125"/>
    </source>
</evidence>
<dbReference type="SUPFAM" id="SSF88659">
    <property type="entry name" value="Sigma3 and sigma4 domains of RNA polymerase sigma factors"/>
    <property type="match status" value="1"/>
</dbReference>
<name>Q02C68_SOLUE</name>
<dbReference type="InterPro" id="IPR014284">
    <property type="entry name" value="RNA_pol_sigma-70_dom"/>
</dbReference>
<dbReference type="Gene3D" id="1.10.10.10">
    <property type="entry name" value="Winged helix-like DNA-binding domain superfamily/Winged helix DNA-binding domain"/>
    <property type="match status" value="1"/>
</dbReference>
<dbReference type="InterPro" id="IPR013324">
    <property type="entry name" value="RNA_pol_sigma_r3/r4-like"/>
</dbReference>
<dbReference type="PANTHER" id="PTHR43133">
    <property type="entry name" value="RNA POLYMERASE ECF-TYPE SIGMA FACTO"/>
    <property type="match status" value="1"/>
</dbReference>
<evidence type="ECO:0000313" key="6">
    <source>
        <dbReference type="EMBL" id="ABJ81348.1"/>
    </source>
</evidence>
<keyword evidence="3" id="KW-0731">Sigma factor</keyword>
<sequence>MQAETGQDAEVVPAVKESSWSRLVGLVRAGDPAGIEELYEVFSTGVRFFLWRQIGPQDLDDKVHDVFLIITQSIQRGELREPDRLMGYVRTIVRRQVAAYIEMAVRSRRNHRSVELLMGTLADRRPDPERSMIARESHDVAMRVLNGLPQRDREVLVRFYLREQGAEQICRELNLTETQFRLIKSRAKARYGKLGQMRLSRRTNPPDAGA</sequence>
<dbReference type="Gene3D" id="1.10.1740.10">
    <property type="match status" value="1"/>
</dbReference>
<dbReference type="GO" id="GO:0003677">
    <property type="term" value="F:DNA binding"/>
    <property type="evidence" value="ECO:0007669"/>
    <property type="project" value="UniProtKB-KW"/>
</dbReference>
<protein>
    <submittedName>
        <fullName evidence="6">RNA polymerase, sigma-24 subunit, ECF subfamily</fullName>
    </submittedName>
</protein>